<evidence type="ECO:0000256" key="2">
    <source>
        <dbReference type="ARBA" id="ARBA00008163"/>
    </source>
</evidence>
<dbReference type="Gene3D" id="2.40.160.60">
    <property type="entry name" value="Outer membrane protein transport protein (OMPP1/FadL/TodX)"/>
    <property type="match status" value="1"/>
</dbReference>
<dbReference type="PANTHER" id="PTHR35093">
    <property type="entry name" value="OUTER MEMBRANE PROTEIN NMB0088-RELATED"/>
    <property type="match status" value="1"/>
</dbReference>
<dbReference type="PANTHER" id="PTHR35093:SF8">
    <property type="entry name" value="OUTER MEMBRANE PROTEIN NMB0088-RELATED"/>
    <property type="match status" value="1"/>
</dbReference>
<evidence type="ECO:0000256" key="6">
    <source>
        <dbReference type="ARBA" id="ARBA00023136"/>
    </source>
</evidence>
<dbReference type="InterPro" id="IPR005017">
    <property type="entry name" value="OMPP1/FadL/TodX"/>
</dbReference>
<accession>A0A433JJD2</accession>
<evidence type="ECO:0000256" key="3">
    <source>
        <dbReference type="ARBA" id="ARBA00022452"/>
    </source>
</evidence>
<dbReference type="SUPFAM" id="SSF56935">
    <property type="entry name" value="Porins"/>
    <property type="match status" value="1"/>
</dbReference>
<keyword evidence="5 8" id="KW-0732">Signal</keyword>
<dbReference type="Pfam" id="PF03349">
    <property type="entry name" value="Toluene_X"/>
    <property type="match status" value="1"/>
</dbReference>
<feature type="signal peptide" evidence="8">
    <location>
        <begin position="1"/>
        <end position="23"/>
    </location>
</feature>
<keyword evidence="4" id="KW-0812">Transmembrane</keyword>
<dbReference type="Proteomes" id="UP000288012">
    <property type="component" value="Unassembled WGS sequence"/>
</dbReference>
<dbReference type="EMBL" id="RZGR01000017">
    <property type="protein sequence ID" value="RUQ85342.1"/>
    <property type="molecule type" value="Genomic_DNA"/>
</dbReference>
<dbReference type="GO" id="GO:0015483">
    <property type="term" value="F:long-chain fatty acid transporting porin activity"/>
    <property type="evidence" value="ECO:0007669"/>
    <property type="project" value="TreeGrafter"/>
</dbReference>
<evidence type="ECO:0000313" key="10">
    <source>
        <dbReference type="Proteomes" id="UP000288012"/>
    </source>
</evidence>
<protein>
    <submittedName>
        <fullName evidence="9">Transporter</fullName>
    </submittedName>
</protein>
<proteinExistence type="inferred from homology"/>
<keyword evidence="10" id="KW-1185">Reference proteome</keyword>
<name>A0A433JJD2_9GAMM</name>
<evidence type="ECO:0000256" key="5">
    <source>
        <dbReference type="ARBA" id="ARBA00022729"/>
    </source>
</evidence>
<evidence type="ECO:0000313" key="9">
    <source>
        <dbReference type="EMBL" id="RUQ85342.1"/>
    </source>
</evidence>
<keyword evidence="3" id="KW-1134">Transmembrane beta strand</keyword>
<feature type="chain" id="PRO_5019099306" evidence="8">
    <location>
        <begin position="24"/>
        <end position="455"/>
    </location>
</feature>
<dbReference type="AlphaFoldDB" id="A0A433JJD2"/>
<gene>
    <name evidence="9" type="ORF">EKM59_06795</name>
</gene>
<comment type="caution">
    <text evidence="9">The sequence shown here is derived from an EMBL/GenBank/DDBJ whole genome shotgun (WGS) entry which is preliminary data.</text>
</comment>
<dbReference type="GO" id="GO:0009279">
    <property type="term" value="C:cell outer membrane"/>
    <property type="evidence" value="ECO:0007669"/>
    <property type="project" value="UniProtKB-SubCell"/>
</dbReference>
<comment type="similarity">
    <text evidence="2">Belongs to the OmpP1/FadL family.</text>
</comment>
<comment type="subcellular location">
    <subcellularLocation>
        <location evidence="1">Cell outer membrane</location>
        <topology evidence="1">Multi-pass membrane protein</topology>
    </subcellularLocation>
</comment>
<keyword evidence="7" id="KW-0998">Cell outer membrane</keyword>
<evidence type="ECO:0000256" key="7">
    <source>
        <dbReference type="ARBA" id="ARBA00023237"/>
    </source>
</evidence>
<keyword evidence="6" id="KW-0472">Membrane</keyword>
<evidence type="ECO:0000256" key="8">
    <source>
        <dbReference type="SAM" id="SignalP"/>
    </source>
</evidence>
<organism evidence="9 10">
    <name type="scientific">Legionella septentrionalis</name>
    <dbReference type="NCBI Taxonomy" id="2498109"/>
    <lineage>
        <taxon>Bacteria</taxon>
        <taxon>Pseudomonadati</taxon>
        <taxon>Pseudomonadota</taxon>
        <taxon>Gammaproteobacteria</taxon>
        <taxon>Legionellales</taxon>
        <taxon>Legionellaceae</taxon>
        <taxon>Legionella</taxon>
    </lineage>
</organism>
<evidence type="ECO:0000256" key="1">
    <source>
        <dbReference type="ARBA" id="ARBA00004571"/>
    </source>
</evidence>
<evidence type="ECO:0000256" key="4">
    <source>
        <dbReference type="ARBA" id="ARBA00022692"/>
    </source>
</evidence>
<reference evidence="9 10" key="1">
    <citation type="submission" date="2018-12" db="EMBL/GenBank/DDBJ databases">
        <title>Legionella sp,whole genome shotgun sequence.</title>
        <authorList>
            <person name="Wu H."/>
        </authorList>
    </citation>
    <scope>NUCLEOTIDE SEQUENCE [LARGE SCALE GENOMIC DNA]</scope>
    <source>
        <strain evidence="10">km714</strain>
    </source>
</reference>
<sequence>MQSPRRTVISAAISTLLASNVYAGGFSLYTEGSAAAVGNYAAGVAAEAADASIGWYNPAGLVLLGKQQAVFSGVGVFPSSKLTGTTTFATEGLPSYVQNFSDLQAAKNGFVPSVHYALPLGENSAFGLSIVSPFGLSTEYSTVSPVRYSATFTELLTINVSPEIAGRLTDNFAIGGALDLQWSQVKFNRMLGAPTLLQAGGLDPTLFDSLSYNKGHSFGLGFHAGVMGMFNDNHTRIGLNYQSKIKHTFHGYSKLTGPLADPATFNQLGVFRSDSLFSNDIEFPDIVTLSAYQDITDKLALLGSVVYTGWDVFNIIQLNNVAAFSPLAGSVVVNSTSVQDYRNAWRFSVGANYHFNEKWMLRVGGGYDQTPTIDGQRDIRLPDGNRWALAIGAHYQMWPAVGIDAGYAYLFGQDDIPINKTDALGSSSYTVNARANAHAQLVGLQAVWTIDKETK</sequence>